<dbReference type="RefSeq" id="WP_386090458.1">
    <property type="nucleotide sequence ID" value="NZ_JBHRXN010000019.1"/>
</dbReference>
<dbReference type="EMBL" id="JBHRXN010000019">
    <property type="protein sequence ID" value="MFC3532106.1"/>
    <property type="molecule type" value="Genomic_DNA"/>
</dbReference>
<protein>
    <submittedName>
        <fullName evidence="1">Uncharacterized protein</fullName>
    </submittedName>
</protein>
<comment type="caution">
    <text evidence="1">The sequence shown here is derived from an EMBL/GenBank/DDBJ whole genome shotgun (WGS) entry which is preliminary data.</text>
</comment>
<organism evidence="1 2">
    <name type="scientific">Vogesella facilis</name>
    <dbReference type="NCBI Taxonomy" id="1655232"/>
    <lineage>
        <taxon>Bacteria</taxon>
        <taxon>Pseudomonadati</taxon>
        <taxon>Pseudomonadota</taxon>
        <taxon>Betaproteobacteria</taxon>
        <taxon>Neisseriales</taxon>
        <taxon>Chromobacteriaceae</taxon>
        <taxon>Vogesella</taxon>
    </lineage>
</organism>
<dbReference type="Proteomes" id="UP001595741">
    <property type="component" value="Unassembled WGS sequence"/>
</dbReference>
<keyword evidence="2" id="KW-1185">Reference proteome</keyword>
<accession>A0ABV7RCR6</accession>
<gene>
    <name evidence="1" type="ORF">ACFOLG_07890</name>
</gene>
<evidence type="ECO:0000313" key="2">
    <source>
        <dbReference type="Proteomes" id="UP001595741"/>
    </source>
</evidence>
<evidence type="ECO:0000313" key="1">
    <source>
        <dbReference type="EMBL" id="MFC3532106.1"/>
    </source>
</evidence>
<proteinExistence type="predicted"/>
<reference evidence="2" key="1">
    <citation type="journal article" date="2019" name="Int. J. Syst. Evol. Microbiol.">
        <title>The Global Catalogue of Microorganisms (GCM) 10K type strain sequencing project: providing services to taxonomists for standard genome sequencing and annotation.</title>
        <authorList>
            <consortium name="The Broad Institute Genomics Platform"/>
            <consortium name="The Broad Institute Genome Sequencing Center for Infectious Disease"/>
            <person name="Wu L."/>
            <person name="Ma J."/>
        </authorList>
    </citation>
    <scope>NUCLEOTIDE SEQUENCE [LARGE SCALE GENOMIC DNA]</scope>
    <source>
        <strain evidence="2">KCTC 42742</strain>
    </source>
</reference>
<name>A0ABV7RCR6_9NEIS</name>
<sequence length="138" mass="15052">MTTPKAECENLMNAAIPFAEQMLHKYGEFFPYGFALKTSGEIVSVAGDDGREQPSSNDVIRLLKDGFVKGKNSGEYKASALIYDVIVVLPSTGMKSDAIAVSLNHRENYSVTVFFPYQLSNGQLTFGDVFAQKGVADQ</sequence>